<dbReference type="Gene3D" id="1.20.1530.20">
    <property type="match status" value="1"/>
</dbReference>
<dbReference type="Proteomes" id="UP000373449">
    <property type="component" value="Unassembled WGS sequence"/>
</dbReference>
<dbReference type="InterPro" id="IPR006153">
    <property type="entry name" value="Cation/H_exchanger_TM"/>
</dbReference>
<accession>A0A484ZVM6</accession>
<evidence type="ECO:0000256" key="3">
    <source>
        <dbReference type="ARBA" id="ARBA00022448"/>
    </source>
</evidence>
<comment type="subcellular location">
    <subcellularLocation>
        <location evidence="1">Membrane</location>
        <topology evidence="1">Multi-pass membrane protein</topology>
    </subcellularLocation>
</comment>
<dbReference type="GO" id="GO:1902600">
    <property type="term" value="P:proton transmembrane transport"/>
    <property type="evidence" value="ECO:0007669"/>
    <property type="project" value="InterPro"/>
</dbReference>
<keyword evidence="4" id="KW-0050">Antiport</keyword>
<dbReference type="Pfam" id="PF00999">
    <property type="entry name" value="Na_H_Exchanger"/>
    <property type="match status" value="1"/>
</dbReference>
<evidence type="ECO:0000313" key="11">
    <source>
        <dbReference type="EMBL" id="VFS52987.1"/>
    </source>
</evidence>
<keyword evidence="3" id="KW-0813">Transport</keyword>
<evidence type="ECO:0000256" key="1">
    <source>
        <dbReference type="ARBA" id="ARBA00004141"/>
    </source>
</evidence>
<keyword evidence="5 9" id="KW-0812">Transmembrane</keyword>
<dbReference type="InterPro" id="IPR038770">
    <property type="entry name" value="Na+/solute_symporter_sf"/>
</dbReference>
<feature type="transmembrane region" description="Helical" evidence="9">
    <location>
        <begin position="54"/>
        <end position="78"/>
    </location>
</feature>
<dbReference type="PANTHER" id="PTHR42751">
    <property type="entry name" value="SODIUM/HYDROGEN EXCHANGER FAMILY/TRKA DOMAIN PROTEIN"/>
    <property type="match status" value="1"/>
</dbReference>
<evidence type="ECO:0000256" key="4">
    <source>
        <dbReference type="ARBA" id="ARBA00022449"/>
    </source>
</evidence>
<protein>
    <submittedName>
        <fullName evidence="11">K(+)/H(+) antiporter</fullName>
    </submittedName>
</protein>
<proteinExistence type="inferred from homology"/>
<organism evidence="11 12">
    <name type="scientific">Budvicia aquatica</name>
    <dbReference type="NCBI Taxonomy" id="82979"/>
    <lineage>
        <taxon>Bacteria</taxon>
        <taxon>Pseudomonadati</taxon>
        <taxon>Pseudomonadota</taxon>
        <taxon>Gammaproteobacteria</taxon>
        <taxon>Enterobacterales</taxon>
        <taxon>Budviciaceae</taxon>
        <taxon>Budvicia</taxon>
    </lineage>
</organism>
<gene>
    <name evidence="11" type="primary">kefC_2</name>
    <name evidence="11" type="ORF">NCTC12282_06196</name>
</gene>
<evidence type="ECO:0000256" key="6">
    <source>
        <dbReference type="ARBA" id="ARBA00022989"/>
    </source>
</evidence>
<name>A0A484ZVM6_9GAMM</name>
<feature type="transmembrane region" description="Helical" evidence="9">
    <location>
        <begin position="28"/>
        <end position="47"/>
    </location>
</feature>
<evidence type="ECO:0000256" key="8">
    <source>
        <dbReference type="ARBA" id="ARBA00023136"/>
    </source>
</evidence>
<evidence type="ECO:0000259" key="10">
    <source>
        <dbReference type="Pfam" id="PF00999"/>
    </source>
</evidence>
<dbReference type="PANTHER" id="PTHR42751:SF3">
    <property type="entry name" value="SODIUM_GLUTAMATE SYMPORTER"/>
    <property type="match status" value="1"/>
</dbReference>
<dbReference type="EMBL" id="CAADJA010000002">
    <property type="protein sequence ID" value="VFS52987.1"/>
    <property type="molecule type" value="Genomic_DNA"/>
</dbReference>
<evidence type="ECO:0000313" key="12">
    <source>
        <dbReference type="Proteomes" id="UP000373449"/>
    </source>
</evidence>
<evidence type="ECO:0000256" key="5">
    <source>
        <dbReference type="ARBA" id="ARBA00022692"/>
    </source>
</evidence>
<sequence length="106" mass="11676">MALGAFIMGMMLSTSKYGFQIHASVESAKSLLMSIFFISVGMSIDFVTLAQTPFLFAMHVTVVLAIKIAVLFILSLLFGASKEASTKIAFLLCQGGEFWLCIIWRR</sequence>
<evidence type="ECO:0000256" key="9">
    <source>
        <dbReference type="SAM" id="Phobius"/>
    </source>
</evidence>
<keyword evidence="6 9" id="KW-1133">Transmembrane helix</keyword>
<reference evidence="11 12" key="1">
    <citation type="submission" date="2019-03" db="EMBL/GenBank/DDBJ databases">
        <authorList>
            <consortium name="Pathogen Informatics"/>
        </authorList>
    </citation>
    <scope>NUCLEOTIDE SEQUENCE [LARGE SCALE GENOMIC DNA]</scope>
    <source>
        <strain evidence="11 12">NCTC12282</strain>
    </source>
</reference>
<dbReference type="AlphaFoldDB" id="A0A484ZVM6"/>
<comment type="similarity">
    <text evidence="2">Belongs to the monovalent cation:proton antiporter 2 (CPA2) transporter (TC 2.A.37) family.</text>
</comment>
<evidence type="ECO:0000256" key="2">
    <source>
        <dbReference type="ARBA" id="ARBA00005551"/>
    </source>
</evidence>
<keyword evidence="8 9" id="KW-0472">Membrane</keyword>
<feature type="domain" description="Cation/H+ exchanger transmembrane" evidence="10">
    <location>
        <begin position="1"/>
        <end position="102"/>
    </location>
</feature>
<dbReference type="GO" id="GO:0015297">
    <property type="term" value="F:antiporter activity"/>
    <property type="evidence" value="ECO:0007669"/>
    <property type="project" value="UniProtKB-KW"/>
</dbReference>
<dbReference type="GO" id="GO:0016020">
    <property type="term" value="C:membrane"/>
    <property type="evidence" value="ECO:0007669"/>
    <property type="project" value="UniProtKB-SubCell"/>
</dbReference>
<keyword evidence="7" id="KW-0406">Ion transport</keyword>
<evidence type="ECO:0000256" key="7">
    <source>
        <dbReference type="ARBA" id="ARBA00023065"/>
    </source>
</evidence>